<dbReference type="WBParaSite" id="ACRNAN_Path_1392.g5446.t3">
    <property type="protein sequence ID" value="ACRNAN_Path_1392.g5446.t3"/>
    <property type="gene ID" value="ACRNAN_Path_1392.g5446"/>
</dbReference>
<dbReference type="Gene3D" id="1.20.58.390">
    <property type="entry name" value="Neurotransmitter-gated ion-channel transmembrane domain"/>
    <property type="match status" value="2"/>
</dbReference>
<evidence type="ECO:0000256" key="7">
    <source>
        <dbReference type="ARBA" id="ARBA00022989"/>
    </source>
</evidence>
<feature type="transmembrane region" description="Helical" evidence="11">
    <location>
        <begin position="420"/>
        <end position="442"/>
    </location>
</feature>
<evidence type="ECO:0000256" key="3">
    <source>
        <dbReference type="ARBA" id="ARBA00022448"/>
    </source>
</evidence>
<dbReference type="InterPro" id="IPR006029">
    <property type="entry name" value="Neurotrans-gated_channel_TM"/>
</dbReference>
<protein>
    <submittedName>
        <fullName evidence="16">Uncharacterized protein</fullName>
    </submittedName>
</protein>
<accession>A0A914BZU2</accession>
<dbReference type="PRINTS" id="PR00252">
    <property type="entry name" value="NRIONCHANNEL"/>
</dbReference>
<dbReference type="InterPro" id="IPR018000">
    <property type="entry name" value="Neurotransmitter_ion_chnl_CS"/>
</dbReference>
<dbReference type="GO" id="GO:0004888">
    <property type="term" value="F:transmembrane signaling receptor activity"/>
    <property type="evidence" value="ECO:0007669"/>
    <property type="project" value="InterPro"/>
</dbReference>
<dbReference type="GO" id="GO:0005230">
    <property type="term" value="F:extracellular ligand-gated monoatomic ion channel activity"/>
    <property type="evidence" value="ECO:0007669"/>
    <property type="project" value="InterPro"/>
</dbReference>
<keyword evidence="8 11" id="KW-0406">Ion transport</keyword>
<dbReference type="PANTHER" id="PTHR18945">
    <property type="entry name" value="NEUROTRANSMITTER GATED ION CHANNEL"/>
    <property type="match status" value="1"/>
</dbReference>
<feature type="region of interest" description="Disordered" evidence="12">
    <location>
        <begin position="506"/>
        <end position="547"/>
    </location>
</feature>
<dbReference type="InterPro" id="IPR036719">
    <property type="entry name" value="Neuro-gated_channel_TM_sf"/>
</dbReference>
<dbReference type="InterPro" id="IPR036734">
    <property type="entry name" value="Neur_chan_lig-bd_sf"/>
</dbReference>
<dbReference type="CDD" id="cd18990">
    <property type="entry name" value="LGIC_ECD_GABAAR"/>
    <property type="match status" value="1"/>
</dbReference>
<keyword evidence="4" id="KW-1003">Cell membrane</keyword>
<dbReference type="PRINTS" id="PR00253">
    <property type="entry name" value="GABAARECEPTR"/>
</dbReference>
<evidence type="ECO:0000256" key="10">
    <source>
        <dbReference type="ARBA" id="ARBA00023303"/>
    </source>
</evidence>
<keyword evidence="15" id="KW-1185">Reference proteome</keyword>
<comment type="subcellular location">
    <subcellularLocation>
        <location evidence="2">Cell membrane</location>
    </subcellularLocation>
    <subcellularLocation>
        <location evidence="1">Membrane</location>
        <topology evidence="1">Multi-pass membrane protein</topology>
    </subcellularLocation>
</comment>
<comment type="similarity">
    <text evidence="11">Belongs to the ligand-gated ion channel (TC 1.A.9) family.</text>
</comment>
<dbReference type="SUPFAM" id="SSF63712">
    <property type="entry name" value="Nicotinic receptor ligand binding domain-like"/>
    <property type="match status" value="1"/>
</dbReference>
<evidence type="ECO:0000256" key="4">
    <source>
        <dbReference type="ARBA" id="ARBA00022475"/>
    </source>
</evidence>
<keyword evidence="7 11" id="KW-1133">Transmembrane helix</keyword>
<feature type="chain" id="PRO_5038161539" evidence="11">
    <location>
        <begin position="31"/>
        <end position="596"/>
    </location>
</feature>
<organism evidence="15 16">
    <name type="scientific">Acrobeloides nanus</name>
    <dbReference type="NCBI Taxonomy" id="290746"/>
    <lineage>
        <taxon>Eukaryota</taxon>
        <taxon>Metazoa</taxon>
        <taxon>Ecdysozoa</taxon>
        <taxon>Nematoda</taxon>
        <taxon>Chromadorea</taxon>
        <taxon>Rhabditida</taxon>
        <taxon>Tylenchina</taxon>
        <taxon>Cephalobomorpha</taxon>
        <taxon>Cephaloboidea</taxon>
        <taxon>Cephalobidae</taxon>
        <taxon>Acrobeloides</taxon>
    </lineage>
</organism>
<keyword evidence="5 11" id="KW-0812">Transmembrane</keyword>
<keyword evidence="6 11" id="KW-0732">Signal</keyword>
<dbReference type="InterPro" id="IPR038050">
    <property type="entry name" value="Neuro_actylchol_rec"/>
</dbReference>
<dbReference type="AlphaFoldDB" id="A0A914BZU2"/>
<name>A0A914BZU2_9BILA</name>
<evidence type="ECO:0000313" key="16">
    <source>
        <dbReference type="WBParaSite" id="ACRNAN_Path_1392.g5446.t3"/>
    </source>
</evidence>
<evidence type="ECO:0000256" key="6">
    <source>
        <dbReference type="ARBA" id="ARBA00022729"/>
    </source>
</evidence>
<evidence type="ECO:0000256" key="12">
    <source>
        <dbReference type="SAM" id="MobiDB-lite"/>
    </source>
</evidence>
<dbReference type="Proteomes" id="UP000887540">
    <property type="component" value="Unplaced"/>
</dbReference>
<feature type="signal peptide" evidence="11">
    <location>
        <begin position="1"/>
        <end position="30"/>
    </location>
</feature>
<feature type="transmembrane region" description="Helical" evidence="11">
    <location>
        <begin position="574"/>
        <end position="592"/>
    </location>
</feature>
<evidence type="ECO:0000259" key="13">
    <source>
        <dbReference type="Pfam" id="PF02931"/>
    </source>
</evidence>
<dbReference type="InterPro" id="IPR006202">
    <property type="entry name" value="Neur_chan_lig-bd"/>
</dbReference>
<evidence type="ECO:0000256" key="8">
    <source>
        <dbReference type="ARBA" id="ARBA00023065"/>
    </source>
</evidence>
<keyword evidence="3 11" id="KW-0813">Transport</keyword>
<evidence type="ECO:0000259" key="14">
    <source>
        <dbReference type="Pfam" id="PF02932"/>
    </source>
</evidence>
<dbReference type="Gene3D" id="2.70.170.10">
    <property type="entry name" value="Neurotransmitter-gated ion-channel ligand-binding domain"/>
    <property type="match status" value="1"/>
</dbReference>
<evidence type="ECO:0000256" key="5">
    <source>
        <dbReference type="ARBA" id="ARBA00022692"/>
    </source>
</evidence>
<evidence type="ECO:0000313" key="15">
    <source>
        <dbReference type="Proteomes" id="UP000887540"/>
    </source>
</evidence>
<dbReference type="InterPro" id="IPR006028">
    <property type="entry name" value="GABAA/Glycine_rcpt"/>
</dbReference>
<dbReference type="InterPro" id="IPR006201">
    <property type="entry name" value="Neur_channel"/>
</dbReference>
<evidence type="ECO:0000256" key="11">
    <source>
        <dbReference type="RuleBase" id="RU000687"/>
    </source>
</evidence>
<feature type="transmembrane region" description="Helical" evidence="11">
    <location>
        <begin position="313"/>
        <end position="337"/>
    </location>
</feature>
<feature type="compositionally biased region" description="Low complexity" evidence="12">
    <location>
        <begin position="529"/>
        <end position="540"/>
    </location>
</feature>
<dbReference type="SUPFAM" id="SSF90112">
    <property type="entry name" value="Neurotransmitter-gated ion-channel transmembrane pore"/>
    <property type="match status" value="2"/>
</dbReference>
<reference evidence="16" key="1">
    <citation type="submission" date="2022-11" db="UniProtKB">
        <authorList>
            <consortium name="WormBaseParasite"/>
        </authorList>
    </citation>
    <scope>IDENTIFICATION</scope>
</reference>
<evidence type="ECO:0000256" key="1">
    <source>
        <dbReference type="ARBA" id="ARBA00004141"/>
    </source>
</evidence>
<feature type="domain" description="Neurotransmitter-gated ion-channel transmembrane" evidence="14">
    <location>
        <begin position="370"/>
        <end position="587"/>
    </location>
</feature>
<sequence length="596" mass="68047">MRRDDWPHFLLVLLLVLVAMVVNHIPSVSSLQDCDKCDLRSSYCKRWSSTNITCECRAGFVRSLATGGCVLASVATSGGIPQDPLMDFEVGADGCELGKAEKAATKILAEILKKYDRNMVPKISGVDVDVELLIQKVSEISELYGSSKMDILFSQIWHDPGLSFEKEEGAHCLTNLSLSHRMVDSLWLPNVCLVNSKASSIHSSPTPNIFLAIFPNGTVWMNYRIVAESPCDMDFSYFPMDKVVCTTVFESYSFNVGKVRLHWKRQGDPVDIIGDINLPDFMMTHYIHEKATFNYPAGVWDQLNIKLYFRRSYGFYILQIYLPTYCMVLISWISFWLDRRSLPARVTLGVSSLMALTLQYSNVARSLPKVLISWISFWLDRRSLPARVTLGVSSLMALTLQYSNVARSLPKVSYVKGIDLFMFGCVGYIFLSIVELAMVGMLEKEAEYARAMRRDEPYEEEKSFKTISFNKFPDKPVRHRLHSKRESNSTTEWQKSMWAKSSEEATFVECPQPKPPISNKEPENEDPEAPSISSASSPKSWMRRSIRRKRRDTVVTPKLFNWTGEDMDRFCQKLFPISFAILNLVYWMYYTAKSSD</sequence>
<dbReference type="PROSITE" id="PS00236">
    <property type="entry name" value="NEUROTR_ION_CHANNEL"/>
    <property type="match status" value="1"/>
</dbReference>
<feature type="domain" description="Neurotransmitter-gated ion-channel ligand-binding" evidence="13">
    <location>
        <begin position="105"/>
        <end position="312"/>
    </location>
</feature>
<evidence type="ECO:0000256" key="2">
    <source>
        <dbReference type="ARBA" id="ARBA00004236"/>
    </source>
</evidence>
<dbReference type="CDD" id="cd19049">
    <property type="entry name" value="LGIC_TM_anion"/>
    <property type="match status" value="1"/>
</dbReference>
<dbReference type="GO" id="GO:0005886">
    <property type="term" value="C:plasma membrane"/>
    <property type="evidence" value="ECO:0007669"/>
    <property type="project" value="UniProtKB-SubCell"/>
</dbReference>
<feature type="transmembrane region" description="Helical" evidence="11">
    <location>
        <begin position="384"/>
        <end position="400"/>
    </location>
</feature>
<keyword evidence="9 11" id="KW-0472">Membrane</keyword>
<evidence type="ECO:0000256" key="9">
    <source>
        <dbReference type="ARBA" id="ARBA00023136"/>
    </source>
</evidence>
<proteinExistence type="inferred from homology"/>
<keyword evidence="10 11" id="KW-0407">Ion channel</keyword>
<dbReference type="Pfam" id="PF02932">
    <property type="entry name" value="Neur_chan_memb"/>
    <property type="match status" value="1"/>
</dbReference>
<dbReference type="Pfam" id="PF02931">
    <property type="entry name" value="Neur_chan_LBD"/>
    <property type="match status" value="1"/>
</dbReference>